<name>A0A4Y1ZY09_ARAVE</name>
<proteinExistence type="predicted"/>
<reference evidence="1 2" key="1">
    <citation type="journal article" date="2019" name="Sci. Rep.">
        <title>Orb-weaving spider Araneus ventricosus genome elucidates the spidroin gene catalogue.</title>
        <authorList>
            <person name="Kono N."/>
            <person name="Nakamura H."/>
            <person name="Ohtoshi R."/>
            <person name="Moran D.A.P."/>
            <person name="Shinohara A."/>
            <person name="Yoshida Y."/>
            <person name="Fujiwara M."/>
            <person name="Mori M."/>
            <person name="Tomita M."/>
            <person name="Arakawa K."/>
        </authorList>
    </citation>
    <scope>NUCLEOTIDE SEQUENCE [LARGE SCALE GENOMIC DNA]</scope>
</reference>
<evidence type="ECO:0000313" key="2">
    <source>
        <dbReference type="Proteomes" id="UP000499080"/>
    </source>
</evidence>
<evidence type="ECO:0000313" key="1">
    <source>
        <dbReference type="EMBL" id="GBL72167.1"/>
    </source>
</evidence>
<dbReference type="AlphaFoldDB" id="A0A4Y1ZY09"/>
<accession>A0A4Y1ZY09</accession>
<dbReference type="Gene3D" id="3.30.420.10">
    <property type="entry name" value="Ribonuclease H-like superfamily/Ribonuclease H"/>
    <property type="match status" value="1"/>
</dbReference>
<sequence>MFLRRCAAQCGSSMMGPQNYTNDVRQHLNITFGKHWICHGSPVKWPARSPDLSCLDFFCWDQMKTLVYETPVYSVEDVVTRISVAAGEMQDLPGIFQNVRNSMRRRCEACVTASV</sequence>
<gene>
    <name evidence="1" type="ORF">AVEN_115157_1</name>
</gene>
<dbReference type="OrthoDB" id="6436917at2759"/>
<dbReference type="PANTHER" id="PTHR47326:SF1">
    <property type="entry name" value="HTH PSQ-TYPE DOMAIN-CONTAINING PROTEIN"/>
    <property type="match status" value="1"/>
</dbReference>
<dbReference type="PANTHER" id="PTHR47326">
    <property type="entry name" value="TRANSPOSABLE ELEMENT TC3 TRANSPOSASE-LIKE PROTEIN"/>
    <property type="match status" value="1"/>
</dbReference>
<protein>
    <submittedName>
        <fullName evidence="1">Uncharacterized protein</fullName>
    </submittedName>
</protein>
<dbReference type="GO" id="GO:0003676">
    <property type="term" value="F:nucleic acid binding"/>
    <property type="evidence" value="ECO:0007669"/>
    <property type="project" value="InterPro"/>
</dbReference>
<keyword evidence="2" id="KW-1185">Reference proteome</keyword>
<organism evidence="1 2">
    <name type="scientific">Araneus ventricosus</name>
    <name type="common">Orbweaver spider</name>
    <name type="synonym">Epeira ventricosa</name>
    <dbReference type="NCBI Taxonomy" id="182803"/>
    <lineage>
        <taxon>Eukaryota</taxon>
        <taxon>Metazoa</taxon>
        <taxon>Ecdysozoa</taxon>
        <taxon>Arthropoda</taxon>
        <taxon>Chelicerata</taxon>
        <taxon>Arachnida</taxon>
        <taxon>Araneae</taxon>
        <taxon>Araneomorphae</taxon>
        <taxon>Entelegynae</taxon>
        <taxon>Araneoidea</taxon>
        <taxon>Araneidae</taxon>
        <taxon>Araneus</taxon>
    </lineage>
</organism>
<dbReference type="EMBL" id="BGPR01000001">
    <property type="protein sequence ID" value="GBL72167.1"/>
    <property type="molecule type" value="Genomic_DNA"/>
</dbReference>
<comment type="caution">
    <text evidence="1">The sequence shown here is derived from an EMBL/GenBank/DDBJ whole genome shotgun (WGS) entry which is preliminary data.</text>
</comment>
<dbReference type="InterPro" id="IPR036397">
    <property type="entry name" value="RNaseH_sf"/>
</dbReference>
<dbReference type="Proteomes" id="UP000499080">
    <property type="component" value="Unassembled WGS sequence"/>
</dbReference>